<keyword evidence="1" id="KW-0472">Membrane</keyword>
<evidence type="ECO:0000313" key="3">
    <source>
        <dbReference type="Proteomes" id="UP000199306"/>
    </source>
</evidence>
<feature type="transmembrane region" description="Helical" evidence="1">
    <location>
        <begin position="190"/>
        <end position="209"/>
    </location>
</feature>
<dbReference type="RefSeq" id="WP_092017114.1">
    <property type="nucleotide sequence ID" value="NZ_FOXH01000006.1"/>
</dbReference>
<feature type="transmembrane region" description="Helical" evidence="1">
    <location>
        <begin position="42"/>
        <end position="60"/>
    </location>
</feature>
<protein>
    <recommendedName>
        <fullName evidence="4">DUF2306 domain-containing protein</fullName>
    </recommendedName>
</protein>
<dbReference type="Proteomes" id="UP000199306">
    <property type="component" value="Unassembled WGS sequence"/>
</dbReference>
<dbReference type="STRING" id="1079859.SAMN04515674_10630"/>
<feature type="transmembrane region" description="Helical" evidence="1">
    <location>
        <begin position="128"/>
        <end position="147"/>
    </location>
</feature>
<gene>
    <name evidence="2" type="ORF">SAMN04515674_10630</name>
</gene>
<evidence type="ECO:0000256" key="1">
    <source>
        <dbReference type="SAM" id="Phobius"/>
    </source>
</evidence>
<proteinExistence type="predicted"/>
<feature type="transmembrane region" description="Helical" evidence="1">
    <location>
        <begin position="66"/>
        <end position="86"/>
    </location>
</feature>
<evidence type="ECO:0008006" key="4">
    <source>
        <dbReference type="Google" id="ProtNLM"/>
    </source>
</evidence>
<keyword evidence="3" id="KW-1185">Reference proteome</keyword>
<keyword evidence="1" id="KW-1133">Transmembrane helix</keyword>
<sequence length="232" mass="26291">MEIFVKILIYIHATAGTLALVSGPVAMLTRKGGPGHRLWGRLYFYGMTGVFATAVVVAVYKNLVFLLMIAFFSYYLVCSGYRALYLKKLSKGQKPAKIDWILNAVTIIFSFSLFIWGVNTYFFRHDSFGMTGMVFGALSLLFIYRNVKKLLFQPKDDFHWIYSHIMGMGGGYIATFTAFLVVNATFNSPLLVWLSPTVIGTPIIMYTNARLRRKYVLRKRLETVATKPSLVV</sequence>
<dbReference type="AlphaFoldDB" id="A0A1I5TFM1"/>
<feature type="transmembrane region" description="Helical" evidence="1">
    <location>
        <begin position="7"/>
        <end position="30"/>
    </location>
</feature>
<accession>A0A1I5TFM1</accession>
<organism evidence="2 3">
    <name type="scientific">Pseudarcicella hirudinis</name>
    <dbReference type="NCBI Taxonomy" id="1079859"/>
    <lineage>
        <taxon>Bacteria</taxon>
        <taxon>Pseudomonadati</taxon>
        <taxon>Bacteroidota</taxon>
        <taxon>Cytophagia</taxon>
        <taxon>Cytophagales</taxon>
        <taxon>Flectobacillaceae</taxon>
        <taxon>Pseudarcicella</taxon>
    </lineage>
</organism>
<dbReference type="OrthoDB" id="5984490at2"/>
<dbReference type="EMBL" id="FOXH01000006">
    <property type="protein sequence ID" value="SFP81864.1"/>
    <property type="molecule type" value="Genomic_DNA"/>
</dbReference>
<feature type="transmembrane region" description="Helical" evidence="1">
    <location>
        <begin position="159"/>
        <end position="184"/>
    </location>
</feature>
<evidence type="ECO:0000313" key="2">
    <source>
        <dbReference type="EMBL" id="SFP81864.1"/>
    </source>
</evidence>
<keyword evidence="1" id="KW-0812">Transmembrane</keyword>
<name>A0A1I5TFM1_9BACT</name>
<feature type="transmembrane region" description="Helical" evidence="1">
    <location>
        <begin position="98"/>
        <end position="116"/>
    </location>
</feature>
<reference evidence="2 3" key="1">
    <citation type="submission" date="2016-10" db="EMBL/GenBank/DDBJ databases">
        <authorList>
            <person name="de Groot N.N."/>
        </authorList>
    </citation>
    <scope>NUCLEOTIDE SEQUENCE [LARGE SCALE GENOMIC DNA]</scope>
    <source>
        <strain evidence="3">E92,LMG 26720,CCM 7988</strain>
    </source>
</reference>